<dbReference type="SMART" id="SM01413">
    <property type="entry name" value="Ribosomal_S19e"/>
    <property type="match status" value="1"/>
</dbReference>
<evidence type="ECO:0000256" key="3">
    <source>
        <dbReference type="ARBA" id="ARBA00023274"/>
    </source>
</evidence>
<dbReference type="SUPFAM" id="SSF46785">
    <property type="entry name" value="Winged helix' DNA-binding domain"/>
    <property type="match status" value="1"/>
</dbReference>
<keyword evidence="3" id="KW-0687">Ribonucleoprotein</keyword>
<evidence type="ECO:0000256" key="2">
    <source>
        <dbReference type="ARBA" id="ARBA00022980"/>
    </source>
</evidence>
<proteinExistence type="inferred from homology"/>
<dbReference type="GO" id="GO:0006412">
    <property type="term" value="P:translation"/>
    <property type="evidence" value="ECO:0007669"/>
    <property type="project" value="InterPro"/>
</dbReference>
<dbReference type="GO" id="GO:0003735">
    <property type="term" value="F:structural constituent of ribosome"/>
    <property type="evidence" value="ECO:0007669"/>
    <property type="project" value="InterPro"/>
</dbReference>
<evidence type="ECO:0000313" key="4">
    <source>
        <dbReference type="EMBL" id="OAG31315.1"/>
    </source>
</evidence>
<reference evidence="4 5" key="1">
    <citation type="submission" date="2016-02" db="EMBL/GenBank/DDBJ databases">
        <title>Discovery of a natural microsporidian pathogen with a broad tissue tropism in Caenorhabditis elegans.</title>
        <authorList>
            <person name="Luallen R.J."/>
            <person name="Reinke A.W."/>
            <person name="Tong L."/>
            <person name="Botts M.R."/>
            <person name="Felix M.-A."/>
            <person name="Troemel E.R."/>
        </authorList>
    </citation>
    <scope>NUCLEOTIDE SEQUENCE [LARGE SCALE GENOMIC DNA]</scope>
    <source>
        <strain evidence="4 5">JUm2807</strain>
    </source>
</reference>
<dbReference type="InterPro" id="IPR036390">
    <property type="entry name" value="WH_DNA-bd_sf"/>
</dbReference>
<dbReference type="GeneID" id="93648143"/>
<dbReference type="VEuPathDB" id="MicrosporidiaDB:NEDG_01793"/>
<dbReference type="InterPro" id="IPR018277">
    <property type="entry name" value="Ribosomal_eS19_CS"/>
</dbReference>
<dbReference type="AlphaFoldDB" id="A0A177EH69"/>
<dbReference type="GO" id="GO:0000028">
    <property type="term" value="P:ribosomal small subunit assembly"/>
    <property type="evidence" value="ECO:0007669"/>
    <property type="project" value="TreeGrafter"/>
</dbReference>
<sequence>MKIEEICPAKFIATLSKALEDEKKITPPADTAHIKTGHGRQIAPEEENWYFVRTASILRKLYIEELTNPEKSRHGFGTMWFARVYGGAKNNGHKPSHVVSGSKSLVRRILQSLEGLKFVSQIPNGGRKLTATGLSYLGEVANKAALSA</sequence>
<accession>A0A177EH69</accession>
<dbReference type="InterPro" id="IPR036388">
    <property type="entry name" value="WH-like_DNA-bd_sf"/>
</dbReference>
<dbReference type="RefSeq" id="XP_067545011.1">
    <property type="nucleotide sequence ID" value="XM_067689211.1"/>
</dbReference>
<dbReference type="GO" id="GO:0003723">
    <property type="term" value="F:RNA binding"/>
    <property type="evidence" value="ECO:0007669"/>
    <property type="project" value="TreeGrafter"/>
</dbReference>
<dbReference type="InterPro" id="IPR001266">
    <property type="entry name" value="Ribosomal_eS19"/>
</dbReference>
<dbReference type="GO" id="GO:0022627">
    <property type="term" value="C:cytosolic small ribosomal subunit"/>
    <property type="evidence" value="ECO:0007669"/>
    <property type="project" value="TreeGrafter"/>
</dbReference>
<dbReference type="STRING" id="1805483.A0A177EH69"/>
<dbReference type="Gene3D" id="1.10.10.10">
    <property type="entry name" value="Winged helix-like DNA-binding domain superfamily/Winged helix DNA-binding domain"/>
    <property type="match status" value="1"/>
</dbReference>
<dbReference type="PANTHER" id="PTHR11710:SF0">
    <property type="entry name" value="40S RIBOSOMAL PROTEIN S19"/>
    <property type="match status" value="1"/>
</dbReference>
<organism evidence="4 5">
    <name type="scientific">Nematocida displodere</name>
    <dbReference type="NCBI Taxonomy" id="1805483"/>
    <lineage>
        <taxon>Eukaryota</taxon>
        <taxon>Fungi</taxon>
        <taxon>Fungi incertae sedis</taxon>
        <taxon>Microsporidia</taxon>
        <taxon>Nematocida</taxon>
    </lineage>
</organism>
<comment type="similarity">
    <text evidence="1">Belongs to the eukaryotic ribosomal protein eS19 family.</text>
</comment>
<evidence type="ECO:0000313" key="5">
    <source>
        <dbReference type="Proteomes" id="UP000185944"/>
    </source>
</evidence>
<comment type="caution">
    <text evidence="4">The sequence shown here is derived from an EMBL/GenBank/DDBJ whole genome shotgun (WGS) entry which is preliminary data.</text>
</comment>
<keyword evidence="2 4" id="KW-0689">Ribosomal protein</keyword>
<dbReference type="PANTHER" id="PTHR11710">
    <property type="entry name" value="40S RIBOSOMAL PROTEIN S19"/>
    <property type="match status" value="1"/>
</dbReference>
<dbReference type="EMBL" id="LTDL01000019">
    <property type="protein sequence ID" value="OAG31315.1"/>
    <property type="molecule type" value="Genomic_DNA"/>
</dbReference>
<dbReference type="Proteomes" id="UP000185944">
    <property type="component" value="Unassembled WGS sequence"/>
</dbReference>
<evidence type="ECO:0000256" key="1">
    <source>
        <dbReference type="ARBA" id="ARBA00010014"/>
    </source>
</evidence>
<name>A0A177EH69_9MICR</name>
<keyword evidence="5" id="KW-1185">Reference proteome</keyword>
<protein>
    <submittedName>
        <fullName evidence="4">Small subunit ribosomal protein S19e</fullName>
    </submittedName>
</protein>
<dbReference type="PROSITE" id="PS00628">
    <property type="entry name" value="RIBOSOMAL_S19E"/>
    <property type="match status" value="1"/>
</dbReference>
<dbReference type="Pfam" id="PF01090">
    <property type="entry name" value="Ribosomal_S19e"/>
    <property type="match status" value="1"/>
</dbReference>
<dbReference type="OrthoDB" id="428974at2759"/>
<gene>
    <name evidence="4" type="ORF">NEDG_01793</name>
</gene>